<dbReference type="Proteomes" id="UP000235392">
    <property type="component" value="Unassembled WGS sequence"/>
</dbReference>
<dbReference type="EMBL" id="PGCJ01000921">
    <property type="protein sequence ID" value="PLW14449.1"/>
    <property type="molecule type" value="Genomic_DNA"/>
</dbReference>
<feature type="region of interest" description="Disordered" evidence="1">
    <location>
        <begin position="30"/>
        <end position="64"/>
    </location>
</feature>
<evidence type="ECO:0000256" key="1">
    <source>
        <dbReference type="SAM" id="MobiDB-lite"/>
    </source>
</evidence>
<evidence type="ECO:0000313" key="5">
    <source>
        <dbReference type="EMBL" id="PLW44095.1"/>
    </source>
</evidence>
<dbReference type="EMBL" id="PGCJ01000079">
    <property type="protein sequence ID" value="PLW52562.1"/>
    <property type="molecule type" value="Genomic_DNA"/>
</dbReference>
<dbReference type="AlphaFoldDB" id="A0A2N5S3G9"/>
<reference evidence="7 8" key="1">
    <citation type="submission" date="2017-11" db="EMBL/GenBank/DDBJ databases">
        <title>De novo assembly and phasing of dikaryotic genomes from two isolates of Puccinia coronata f. sp. avenae, the causal agent of oat crown rust.</title>
        <authorList>
            <person name="Miller M.E."/>
            <person name="Zhang Y."/>
            <person name="Omidvar V."/>
            <person name="Sperschneider J."/>
            <person name="Schwessinger B."/>
            <person name="Raley C."/>
            <person name="Palmer J.M."/>
            <person name="Garnica D."/>
            <person name="Upadhyaya N."/>
            <person name="Rathjen J."/>
            <person name="Taylor J.M."/>
            <person name="Park R.F."/>
            <person name="Dodds P.N."/>
            <person name="Hirsch C.D."/>
            <person name="Kianian S.F."/>
            <person name="Figueroa M."/>
        </authorList>
    </citation>
    <scope>NUCLEOTIDE SEQUENCE [LARGE SCALE GENOMIC DNA]</scope>
    <source>
        <strain evidence="4">12NC29</strain>
        <strain evidence="3">12SD80</strain>
    </source>
</reference>
<comment type="caution">
    <text evidence="3">The sequence shown here is derived from an EMBL/GenBank/DDBJ whole genome shotgun (WGS) entry which is preliminary data.</text>
</comment>
<feature type="compositionally biased region" description="Basic and acidic residues" evidence="1">
    <location>
        <begin position="40"/>
        <end position="51"/>
    </location>
</feature>
<accession>A0A2N5S3G9</accession>
<keyword evidence="2" id="KW-0472">Membrane</keyword>
<proteinExistence type="predicted"/>
<evidence type="ECO:0000313" key="4">
    <source>
        <dbReference type="EMBL" id="PLW14449.1"/>
    </source>
</evidence>
<dbReference type="Proteomes" id="UP000235388">
    <property type="component" value="Unassembled WGS sequence"/>
</dbReference>
<evidence type="ECO:0000313" key="3">
    <source>
        <dbReference type="EMBL" id="PLW07782.1"/>
    </source>
</evidence>
<name>A0A2N5S3G9_9BASI</name>
<keyword evidence="7" id="KW-1185">Reference proteome</keyword>
<organism evidence="3 8">
    <name type="scientific">Puccinia coronata f. sp. avenae</name>
    <dbReference type="NCBI Taxonomy" id="200324"/>
    <lineage>
        <taxon>Eukaryota</taxon>
        <taxon>Fungi</taxon>
        <taxon>Dikarya</taxon>
        <taxon>Basidiomycota</taxon>
        <taxon>Pucciniomycotina</taxon>
        <taxon>Pucciniomycetes</taxon>
        <taxon>Pucciniales</taxon>
        <taxon>Pucciniaceae</taxon>
        <taxon>Puccinia</taxon>
    </lineage>
</organism>
<keyword evidence="2" id="KW-0812">Transmembrane</keyword>
<keyword evidence="2" id="KW-1133">Transmembrane helix</keyword>
<feature type="transmembrane region" description="Helical" evidence="2">
    <location>
        <begin position="12"/>
        <end position="29"/>
    </location>
</feature>
<gene>
    <name evidence="6" type="ORF">PCANC_07709</name>
    <name evidence="4" type="ORF">PCANC_15965</name>
    <name evidence="5" type="ORF">PCASD_04874</name>
    <name evidence="3" type="ORF">PCASD_21856</name>
</gene>
<protein>
    <submittedName>
        <fullName evidence="3">Uncharacterized protein</fullName>
    </submittedName>
</protein>
<dbReference type="EMBL" id="PGCI01000061">
    <property type="protein sequence ID" value="PLW44095.1"/>
    <property type="molecule type" value="Genomic_DNA"/>
</dbReference>
<sequence>MSKIISTHLVQVRVFFLLAVYCLYCVASFNKGSDGSNVRAAEEEAKQRETQSWHALGTSDDRTTKDYDISAMRGHAVEGILSEKQHLASQGLLTEKGKASKK</sequence>
<evidence type="ECO:0000313" key="7">
    <source>
        <dbReference type="Proteomes" id="UP000235388"/>
    </source>
</evidence>
<evidence type="ECO:0000313" key="8">
    <source>
        <dbReference type="Proteomes" id="UP000235392"/>
    </source>
</evidence>
<evidence type="ECO:0000313" key="6">
    <source>
        <dbReference type="EMBL" id="PLW52562.1"/>
    </source>
</evidence>
<dbReference type="EMBL" id="PGCI01001106">
    <property type="protein sequence ID" value="PLW07782.1"/>
    <property type="molecule type" value="Genomic_DNA"/>
</dbReference>
<evidence type="ECO:0000256" key="2">
    <source>
        <dbReference type="SAM" id="Phobius"/>
    </source>
</evidence>